<evidence type="ECO:0000256" key="2">
    <source>
        <dbReference type="PROSITE-ProRule" id="PRU01379"/>
    </source>
</evidence>
<dbReference type="Pfam" id="PF00246">
    <property type="entry name" value="Peptidase_M14"/>
    <property type="match status" value="1"/>
</dbReference>
<proteinExistence type="inferred from homology"/>
<feature type="domain" description="Peptidase M14" evidence="3">
    <location>
        <begin position="1"/>
        <end position="83"/>
    </location>
</feature>
<dbReference type="SUPFAM" id="SSF53187">
    <property type="entry name" value="Zn-dependent exopeptidases"/>
    <property type="match status" value="1"/>
</dbReference>
<evidence type="ECO:0000259" key="3">
    <source>
        <dbReference type="PROSITE" id="PS52035"/>
    </source>
</evidence>
<accession>A0ABM0K7M8</accession>
<dbReference type="PROSITE" id="PS52035">
    <property type="entry name" value="PEPTIDASE_M14"/>
    <property type="match status" value="1"/>
</dbReference>
<organism evidence="4 5">
    <name type="scientific">Aplysia californica</name>
    <name type="common">California sea hare</name>
    <dbReference type="NCBI Taxonomy" id="6500"/>
    <lineage>
        <taxon>Eukaryota</taxon>
        <taxon>Metazoa</taxon>
        <taxon>Spiralia</taxon>
        <taxon>Lophotrochozoa</taxon>
        <taxon>Mollusca</taxon>
        <taxon>Gastropoda</taxon>
        <taxon>Heterobranchia</taxon>
        <taxon>Euthyneura</taxon>
        <taxon>Tectipleura</taxon>
        <taxon>Aplysiida</taxon>
        <taxon>Aplysioidea</taxon>
        <taxon>Aplysiidae</taxon>
        <taxon>Aplysia</taxon>
    </lineage>
</organism>
<dbReference type="GeneID" id="101861005"/>
<reference evidence="5" key="1">
    <citation type="submission" date="2025-08" db="UniProtKB">
        <authorList>
            <consortium name="RefSeq"/>
        </authorList>
    </citation>
    <scope>IDENTIFICATION</scope>
</reference>
<evidence type="ECO:0000256" key="1">
    <source>
        <dbReference type="ARBA" id="ARBA00005988"/>
    </source>
</evidence>
<sequence>MVASLNDTYSKRYRYGTPYQLLNYAASGSSIDWVLHVRPTAYAFGYELRPDPYDVRGFVLPPEEIVPQGNEYYNSVVTFATEMRV</sequence>
<protein>
    <submittedName>
        <fullName evidence="5">Zinc carboxypeptidase A 1-like</fullName>
    </submittedName>
</protein>
<name>A0ABM0K7M8_APLCA</name>
<dbReference type="Gene3D" id="3.40.630.10">
    <property type="entry name" value="Zn peptidases"/>
    <property type="match status" value="1"/>
</dbReference>
<comment type="similarity">
    <text evidence="1 2">Belongs to the peptidase M14 family.</text>
</comment>
<evidence type="ECO:0000313" key="4">
    <source>
        <dbReference type="Proteomes" id="UP000694888"/>
    </source>
</evidence>
<dbReference type="InterPro" id="IPR000834">
    <property type="entry name" value="Peptidase_M14"/>
</dbReference>
<evidence type="ECO:0000313" key="5">
    <source>
        <dbReference type="RefSeq" id="XP_005110702.1"/>
    </source>
</evidence>
<dbReference type="Proteomes" id="UP000694888">
    <property type="component" value="Unplaced"/>
</dbReference>
<gene>
    <name evidence="5" type="primary">LOC101861005</name>
</gene>
<feature type="active site" description="Proton donor/acceptor" evidence="2">
    <location>
        <position position="47"/>
    </location>
</feature>
<dbReference type="RefSeq" id="XP_005110702.1">
    <property type="nucleotide sequence ID" value="XM_005110645.3"/>
</dbReference>
<keyword evidence="4" id="KW-1185">Reference proteome</keyword>